<feature type="region of interest" description="RNA binding" evidence="5">
    <location>
        <begin position="255"/>
        <end position="261"/>
    </location>
</feature>
<evidence type="ECO:0000256" key="4">
    <source>
        <dbReference type="ARBA" id="ARBA00050112"/>
    </source>
</evidence>
<comment type="subunit">
    <text evidence="5">Homodimer. Within each dimer, one monomer is responsible for RNA recognition and catalysis, while the other monomer binds to the replacement base PreQ1.</text>
</comment>
<dbReference type="HAMAP" id="MF_00168">
    <property type="entry name" value="Q_tRNA_Tgt"/>
    <property type="match status" value="1"/>
</dbReference>
<feature type="binding site" evidence="5">
    <location>
        <position position="343"/>
    </location>
    <ligand>
        <name>Zn(2+)</name>
        <dbReference type="ChEBI" id="CHEBI:29105"/>
    </ligand>
</feature>
<organism evidence="8 9">
    <name type="scientific">Lujinxingia vulgaris</name>
    <dbReference type="NCBI Taxonomy" id="2600176"/>
    <lineage>
        <taxon>Bacteria</taxon>
        <taxon>Deltaproteobacteria</taxon>
        <taxon>Bradymonadales</taxon>
        <taxon>Lujinxingiaceae</taxon>
        <taxon>Lujinxingia</taxon>
    </lineage>
</organism>
<dbReference type="PANTHER" id="PTHR46499">
    <property type="entry name" value="QUEUINE TRNA-RIBOSYLTRANSFERASE"/>
    <property type="match status" value="1"/>
</dbReference>
<keyword evidence="1 5" id="KW-0328">Glycosyltransferase</keyword>
<comment type="catalytic activity">
    <reaction evidence="4 5">
        <text>7-aminomethyl-7-carbaguanine + guanosine(34) in tRNA = 7-aminomethyl-7-carbaguanosine(34) in tRNA + guanine</text>
        <dbReference type="Rhea" id="RHEA:24104"/>
        <dbReference type="Rhea" id="RHEA-COMP:10341"/>
        <dbReference type="Rhea" id="RHEA-COMP:10342"/>
        <dbReference type="ChEBI" id="CHEBI:16235"/>
        <dbReference type="ChEBI" id="CHEBI:58703"/>
        <dbReference type="ChEBI" id="CHEBI:74269"/>
        <dbReference type="ChEBI" id="CHEBI:82833"/>
        <dbReference type="EC" id="2.4.2.29"/>
    </reaction>
</comment>
<dbReference type="GO" id="GO:0046872">
    <property type="term" value="F:metal ion binding"/>
    <property type="evidence" value="ECO:0007669"/>
    <property type="project" value="UniProtKB-KW"/>
</dbReference>
<dbReference type="Pfam" id="PF01702">
    <property type="entry name" value="TGT"/>
    <property type="match status" value="1"/>
</dbReference>
<dbReference type="InterPro" id="IPR050076">
    <property type="entry name" value="ArchSynthase1/Queuine_TRR"/>
</dbReference>
<feature type="binding site" evidence="5">
    <location>
        <begin position="102"/>
        <end position="106"/>
    </location>
    <ligand>
        <name>substrate</name>
    </ligand>
</feature>
<evidence type="ECO:0000256" key="5">
    <source>
        <dbReference type="HAMAP-Rule" id="MF_00168"/>
    </source>
</evidence>
<dbReference type="InterPro" id="IPR004803">
    <property type="entry name" value="TGT"/>
</dbReference>
<keyword evidence="5" id="KW-0671">Queuosine biosynthesis</keyword>
<feature type="binding site" evidence="5">
    <location>
        <position position="317"/>
    </location>
    <ligand>
        <name>Zn(2+)</name>
        <dbReference type="ChEBI" id="CHEBI:29105"/>
    </ligand>
</feature>
<keyword evidence="2 5" id="KW-0808">Transferase</keyword>
<comment type="cofactor">
    <cofactor evidence="5">
        <name>Zn(2+)</name>
        <dbReference type="ChEBI" id="CHEBI:29105"/>
    </cofactor>
    <text evidence="5">Binds 1 zinc ion per subunit.</text>
</comment>
<dbReference type="GO" id="GO:0008616">
    <property type="term" value="P:tRNA queuosine(34) biosynthetic process"/>
    <property type="evidence" value="ECO:0007669"/>
    <property type="project" value="UniProtKB-UniRule"/>
</dbReference>
<protein>
    <recommendedName>
        <fullName evidence="5">Queuine tRNA-ribosyltransferase</fullName>
        <ecNumber evidence="5">2.4.2.29</ecNumber>
    </recommendedName>
    <alternativeName>
        <fullName evidence="5">Guanine insertion enzyme</fullName>
    </alternativeName>
    <alternativeName>
        <fullName evidence="5">tRNA-guanine transglycosylase</fullName>
    </alternativeName>
</protein>
<keyword evidence="9" id="KW-1185">Reference proteome</keyword>
<proteinExistence type="inferred from homology"/>
<dbReference type="EMBL" id="VOSM01000001">
    <property type="protein sequence ID" value="TXD39054.1"/>
    <property type="molecule type" value="Genomic_DNA"/>
</dbReference>
<feature type="binding site" evidence="5">
    <location>
        <position position="155"/>
    </location>
    <ligand>
        <name>substrate</name>
    </ligand>
</feature>
<dbReference type="FunFam" id="3.20.20.105:FF:000001">
    <property type="entry name" value="Queuine tRNA-ribosyltransferase"/>
    <property type="match status" value="1"/>
</dbReference>
<evidence type="ECO:0000256" key="6">
    <source>
        <dbReference type="SAM" id="MobiDB-lite"/>
    </source>
</evidence>
<feature type="binding site" evidence="5">
    <location>
        <position position="224"/>
    </location>
    <ligand>
        <name>substrate</name>
    </ligand>
</feature>
<keyword evidence="5" id="KW-0479">Metal-binding</keyword>
<dbReference type="Gene3D" id="3.20.20.105">
    <property type="entry name" value="Queuine tRNA-ribosyltransferase-like"/>
    <property type="match status" value="1"/>
</dbReference>
<name>A0A5C6XGQ8_9DELT</name>
<keyword evidence="3 5" id="KW-0819">tRNA processing</keyword>
<dbReference type="NCBIfam" id="TIGR00449">
    <property type="entry name" value="tgt_general"/>
    <property type="match status" value="1"/>
</dbReference>
<dbReference type="RefSeq" id="WP_146979489.1">
    <property type="nucleotide sequence ID" value="NZ_VOSM01000001.1"/>
</dbReference>
<feature type="domain" description="tRNA-guanine(15) transglycosylase-like" evidence="7">
    <location>
        <begin position="24"/>
        <end position="375"/>
    </location>
</feature>
<feature type="compositionally biased region" description="Basic residues" evidence="6">
    <location>
        <begin position="436"/>
        <end position="449"/>
    </location>
</feature>
<comment type="pathway">
    <text evidence="5">tRNA modification; tRNA-queuosine biosynthesis.</text>
</comment>
<accession>A0A5C6XGQ8</accession>
<dbReference type="OrthoDB" id="9805417at2"/>
<evidence type="ECO:0000256" key="1">
    <source>
        <dbReference type="ARBA" id="ARBA00022676"/>
    </source>
</evidence>
<dbReference type="UniPathway" id="UPA00392"/>
<dbReference type="AlphaFoldDB" id="A0A5C6XGQ8"/>
<keyword evidence="5" id="KW-0862">Zinc</keyword>
<dbReference type="GO" id="GO:0005829">
    <property type="term" value="C:cytosol"/>
    <property type="evidence" value="ECO:0007669"/>
    <property type="project" value="TreeGrafter"/>
</dbReference>
<feature type="compositionally biased region" description="Low complexity" evidence="6">
    <location>
        <begin position="464"/>
        <end position="476"/>
    </location>
</feature>
<feature type="binding site" evidence="5">
    <location>
        <position position="314"/>
    </location>
    <ligand>
        <name>Zn(2+)</name>
        <dbReference type="ChEBI" id="CHEBI:29105"/>
    </ligand>
</feature>
<dbReference type="GO" id="GO:0008479">
    <property type="term" value="F:tRNA-guanosine(34) queuine transglycosylase activity"/>
    <property type="evidence" value="ECO:0007669"/>
    <property type="project" value="UniProtKB-UniRule"/>
</dbReference>
<comment type="caution">
    <text evidence="5">Lacks conserved residue(s) required for the propagation of feature annotation.</text>
</comment>
<evidence type="ECO:0000256" key="2">
    <source>
        <dbReference type="ARBA" id="ARBA00022679"/>
    </source>
</evidence>
<evidence type="ECO:0000256" key="3">
    <source>
        <dbReference type="ARBA" id="ARBA00022694"/>
    </source>
</evidence>
<feature type="binding site" evidence="5">
    <location>
        <position position="312"/>
    </location>
    <ligand>
        <name>Zn(2+)</name>
        <dbReference type="ChEBI" id="CHEBI:29105"/>
    </ligand>
</feature>
<reference evidence="8 9" key="1">
    <citation type="submission" date="2019-08" db="EMBL/GenBank/DDBJ databases">
        <title>Bradymonadales sp. TMQ4.</title>
        <authorList>
            <person name="Liang Q."/>
        </authorList>
    </citation>
    <scope>NUCLEOTIDE SEQUENCE [LARGE SCALE GENOMIC DNA]</scope>
    <source>
        <strain evidence="8 9">TMQ4</strain>
    </source>
</reference>
<dbReference type="Proteomes" id="UP000321412">
    <property type="component" value="Unassembled WGS sequence"/>
</dbReference>
<dbReference type="SUPFAM" id="SSF51713">
    <property type="entry name" value="tRNA-guanine transglycosylase"/>
    <property type="match status" value="1"/>
</dbReference>
<dbReference type="PANTHER" id="PTHR46499:SF1">
    <property type="entry name" value="QUEUINE TRNA-RIBOSYLTRANSFERASE"/>
    <property type="match status" value="1"/>
</dbReference>
<dbReference type="InterPro" id="IPR002616">
    <property type="entry name" value="tRNA_ribo_trans-like"/>
</dbReference>
<dbReference type="NCBIfam" id="TIGR00430">
    <property type="entry name" value="Q_tRNA_tgt"/>
    <property type="match status" value="1"/>
</dbReference>
<feature type="active site" description="Proton acceptor" evidence="5">
    <location>
        <position position="102"/>
    </location>
</feature>
<evidence type="ECO:0000313" key="9">
    <source>
        <dbReference type="Proteomes" id="UP000321412"/>
    </source>
</evidence>
<feature type="region of interest" description="Disordered" evidence="6">
    <location>
        <begin position="395"/>
        <end position="510"/>
    </location>
</feature>
<sequence length="510" mass="56196">MTDTTQEGAPSQALSFELKCTDGRARRGRVTVTHGSFETPAFMPVGTRGTVKGMTPRDLRETGAEICLGNTYHLNIAPGGKIVKKLGGLHGMMGWDAPILTDSGGFQVFSLPKLEIEEEGVTFAFKKGGKAIQLTPERSMQIQEALGADIIMAFDHVVAHPAPYQLAEEAVYRTSRWLERCRKAHTRTDQALFGIVQGSTFPNLRRLSVELICSQDLPGYAIGGLSVGEGHQLMMDTIDQTEPFMPAEKPRYLMGVGYPEDLVEAVARGVDMFDCVLPSRLARSGIIFTRHGRYRVTKGRYKADKFPLDTNCNCYACRNFSRAYVNHLINSKEILGSVLATLHNITFYQDLMRAMRQAIEEGRFESFRRAFLDEYLSDDRKEELDLEEVLGTSEHDADDLPWKTTHSVVPPTTVEENRRRSRRDAEVSAPEERMKEHKRASKGGARKGSKAGAKGQGKARRASSGRSQKSSKSSKSGRSKSGGKGSGSSSKFAKSKSSKNSKNSGSGKPK</sequence>
<evidence type="ECO:0000259" key="7">
    <source>
        <dbReference type="Pfam" id="PF01702"/>
    </source>
</evidence>
<evidence type="ECO:0000313" key="8">
    <source>
        <dbReference type="EMBL" id="TXD39054.1"/>
    </source>
</evidence>
<feature type="compositionally biased region" description="Basic and acidic residues" evidence="6">
    <location>
        <begin position="415"/>
        <end position="435"/>
    </location>
</feature>
<dbReference type="EC" id="2.4.2.29" evidence="5"/>
<feature type="active site" description="Nucleophile" evidence="5">
    <location>
        <position position="274"/>
    </location>
</feature>
<gene>
    <name evidence="5 8" type="primary">tgt</name>
    <name evidence="8" type="ORF">FRC98_01220</name>
</gene>
<comment type="similarity">
    <text evidence="5">Belongs to the queuine tRNA-ribosyltransferase family.</text>
</comment>
<comment type="caution">
    <text evidence="8">The sequence shown here is derived from an EMBL/GenBank/DDBJ whole genome shotgun (WGS) entry which is preliminary data.</text>
</comment>
<feature type="compositionally biased region" description="Low complexity" evidence="6">
    <location>
        <begin position="500"/>
        <end position="510"/>
    </location>
</feature>
<feature type="binding site" evidence="5">
    <location>
        <position position="197"/>
    </location>
    <ligand>
        <name>substrate</name>
    </ligand>
</feature>
<dbReference type="InterPro" id="IPR036511">
    <property type="entry name" value="TGT-like_sf"/>
</dbReference>
<comment type="function">
    <text evidence="5">Catalyzes the base-exchange of a guanine (G) residue with the queuine precursor 7-aminomethyl-7-deazaguanine (PreQ1) at position 34 (anticodon wobble position) in tRNAs with GU(N) anticodons (tRNA-Asp, -Asn, -His and -Tyr). Catalysis occurs through a double-displacement mechanism. The nucleophile active site attacks the C1' of nucleotide 34 to detach the guanine base from the RNA, forming a covalent enzyme-RNA intermediate. The proton acceptor active site deprotonates the incoming PreQ1, allowing a nucleophilic attack on the C1' of the ribose to form the product. After dissociation, two additional enzymatic reactions on the tRNA convert PreQ1 to queuine (Q), resulting in the hypermodified nucleoside queuosine (7-(((4,5-cis-dihydroxy-2-cyclopenten-1-yl)amino)methyl)-7-deazaguanosine).</text>
</comment>